<keyword evidence="3" id="KW-0677">Repeat</keyword>
<keyword evidence="9" id="KW-0378">Hydrolase</keyword>
<dbReference type="SUPFAM" id="SSF50978">
    <property type="entry name" value="WD40 repeat-like"/>
    <property type="match status" value="2"/>
</dbReference>
<dbReference type="GO" id="GO:0000472">
    <property type="term" value="P:endonucleolytic cleavage to generate mature 5'-end of SSU-rRNA from (SSU-rRNA, 5.8S rRNA, LSU-rRNA)"/>
    <property type="evidence" value="ECO:0007669"/>
    <property type="project" value="TreeGrafter"/>
</dbReference>
<protein>
    <submittedName>
        <fullName evidence="9 11">Platelet-activating factor acetylhydrolase IB alpha subunit</fullName>
    </submittedName>
</protein>
<dbReference type="GO" id="GO:0034511">
    <property type="term" value="F:U3 snoRNA binding"/>
    <property type="evidence" value="ECO:0007669"/>
    <property type="project" value="TreeGrafter"/>
</dbReference>
<dbReference type="PANTHER" id="PTHR19854">
    <property type="entry name" value="TRANSDUCIN BETA-LIKE 3"/>
    <property type="match status" value="1"/>
</dbReference>
<feature type="repeat" description="WD" evidence="6">
    <location>
        <begin position="682"/>
        <end position="705"/>
    </location>
</feature>
<dbReference type="PANTHER" id="PTHR19854:SF15">
    <property type="entry name" value="TRANSDUCIN BETA-LIKE PROTEIN 3"/>
    <property type="match status" value="1"/>
</dbReference>
<evidence type="ECO:0000313" key="9">
    <source>
        <dbReference type="EMBL" id="KAF1815486.1"/>
    </source>
</evidence>
<dbReference type="GO" id="GO:0032040">
    <property type="term" value="C:small-subunit processome"/>
    <property type="evidence" value="ECO:0007669"/>
    <property type="project" value="InterPro"/>
</dbReference>
<reference evidence="11" key="3">
    <citation type="submission" date="2025-04" db="UniProtKB">
        <authorList>
            <consortium name="RefSeq"/>
        </authorList>
    </citation>
    <scope>IDENTIFICATION</scope>
    <source>
        <strain evidence="11">CBS 781.70</strain>
    </source>
</reference>
<evidence type="ECO:0000256" key="5">
    <source>
        <dbReference type="ARBA" id="ARBA00037338"/>
    </source>
</evidence>
<evidence type="ECO:0000256" key="2">
    <source>
        <dbReference type="ARBA" id="ARBA00022574"/>
    </source>
</evidence>
<evidence type="ECO:0000256" key="7">
    <source>
        <dbReference type="SAM" id="MobiDB-lite"/>
    </source>
</evidence>
<dbReference type="Proteomes" id="UP000504638">
    <property type="component" value="Unplaced"/>
</dbReference>
<feature type="region of interest" description="Disordered" evidence="7">
    <location>
        <begin position="816"/>
        <end position="841"/>
    </location>
</feature>
<dbReference type="GO" id="GO:0000480">
    <property type="term" value="P:endonucleolytic cleavage in 5'-ETS of tricistronic rRNA transcript (SSU-rRNA, 5.8S rRNA, LSU-rRNA)"/>
    <property type="evidence" value="ECO:0007669"/>
    <property type="project" value="TreeGrafter"/>
</dbReference>
<evidence type="ECO:0000256" key="1">
    <source>
        <dbReference type="ARBA" id="ARBA00004604"/>
    </source>
</evidence>
<evidence type="ECO:0000256" key="6">
    <source>
        <dbReference type="PROSITE-ProRule" id="PRU00221"/>
    </source>
</evidence>
<dbReference type="GO" id="GO:0030686">
    <property type="term" value="C:90S preribosome"/>
    <property type="evidence" value="ECO:0007669"/>
    <property type="project" value="TreeGrafter"/>
</dbReference>
<dbReference type="PROSITE" id="PS00678">
    <property type="entry name" value="WD_REPEATS_1"/>
    <property type="match status" value="3"/>
</dbReference>
<dbReference type="PROSITE" id="PS50082">
    <property type="entry name" value="WD_REPEATS_2"/>
    <property type="match status" value="7"/>
</dbReference>
<gene>
    <name evidence="9 11" type="ORF">P152DRAFT_511631</name>
</gene>
<feature type="region of interest" description="Disordered" evidence="7">
    <location>
        <begin position="169"/>
        <end position="200"/>
    </location>
</feature>
<dbReference type="Pfam" id="PF08625">
    <property type="entry name" value="Utp13"/>
    <property type="match status" value="1"/>
</dbReference>
<dbReference type="PROSITE" id="PS50294">
    <property type="entry name" value="WD_REPEATS_REGION"/>
    <property type="match status" value="4"/>
</dbReference>
<reference evidence="9 11" key="1">
    <citation type="submission" date="2020-01" db="EMBL/GenBank/DDBJ databases">
        <authorList>
            <consortium name="DOE Joint Genome Institute"/>
            <person name="Haridas S."/>
            <person name="Albert R."/>
            <person name="Binder M."/>
            <person name="Bloem J."/>
            <person name="Labutti K."/>
            <person name="Salamov A."/>
            <person name="Andreopoulos B."/>
            <person name="Baker S.E."/>
            <person name="Barry K."/>
            <person name="Bills G."/>
            <person name="Bluhm B.H."/>
            <person name="Cannon C."/>
            <person name="Castanera R."/>
            <person name="Culley D.E."/>
            <person name="Daum C."/>
            <person name="Ezra D."/>
            <person name="Gonzalez J.B."/>
            <person name="Henrissat B."/>
            <person name="Kuo A."/>
            <person name="Liang C."/>
            <person name="Lipzen A."/>
            <person name="Lutzoni F."/>
            <person name="Magnuson J."/>
            <person name="Mondo S."/>
            <person name="Nolan M."/>
            <person name="Ohm R."/>
            <person name="Pangilinan J."/>
            <person name="Park H.-J."/>
            <person name="Ramirez L."/>
            <person name="Alfaro M."/>
            <person name="Sun H."/>
            <person name="Tritt A."/>
            <person name="Yoshinaga Y."/>
            <person name="Zwiers L.-H."/>
            <person name="Turgeon B.G."/>
            <person name="Goodwin S.B."/>
            <person name="Spatafora J.W."/>
            <person name="Crous P.W."/>
            <person name="Grigoriev I.V."/>
        </authorList>
    </citation>
    <scope>NUCLEOTIDE SEQUENCE</scope>
    <source>
        <strain evidence="9 11">CBS 781.70</strain>
    </source>
</reference>
<dbReference type="AlphaFoldDB" id="A0A6G1GC23"/>
<organism evidence="9">
    <name type="scientific">Eremomyces bilateralis CBS 781.70</name>
    <dbReference type="NCBI Taxonomy" id="1392243"/>
    <lineage>
        <taxon>Eukaryota</taxon>
        <taxon>Fungi</taxon>
        <taxon>Dikarya</taxon>
        <taxon>Ascomycota</taxon>
        <taxon>Pezizomycotina</taxon>
        <taxon>Dothideomycetes</taxon>
        <taxon>Dothideomycetes incertae sedis</taxon>
        <taxon>Eremomycetales</taxon>
        <taxon>Eremomycetaceae</taxon>
        <taxon>Eremomyces</taxon>
    </lineage>
</organism>
<feature type="repeat" description="WD" evidence="6">
    <location>
        <begin position="107"/>
        <end position="148"/>
    </location>
</feature>
<dbReference type="InterPro" id="IPR020472">
    <property type="entry name" value="WD40_PAC1"/>
</dbReference>
<keyword evidence="10" id="KW-1185">Reference proteome</keyword>
<feature type="repeat" description="WD" evidence="6">
    <location>
        <begin position="531"/>
        <end position="574"/>
    </location>
</feature>
<feature type="repeat" description="WD" evidence="6">
    <location>
        <begin position="611"/>
        <end position="633"/>
    </location>
</feature>
<accession>A0A6G1GC23</accession>
<dbReference type="Gene3D" id="2.130.10.10">
    <property type="entry name" value="YVTN repeat-like/Quinoprotein amine dehydrogenase"/>
    <property type="match status" value="5"/>
</dbReference>
<dbReference type="PRINTS" id="PR00320">
    <property type="entry name" value="GPROTEINBRPT"/>
</dbReference>
<comment type="function">
    <text evidence="5">Component of the ASTRA complex involved in chromatin remodeling.</text>
</comment>
<reference evidence="11" key="2">
    <citation type="submission" date="2020-04" db="EMBL/GenBank/DDBJ databases">
        <authorList>
            <consortium name="NCBI Genome Project"/>
        </authorList>
    </citation>
    <scope>NUCLEOTIDE SEQUENCE</scope>
    <source>
        <strain evidence="11">CBS 781.70</strain>
    </source>
</reference>
<dbReference type="GeneID" id="54423286"/>
<comment type="subcellular location">
    <subcellularLocation>
        <location evidence="1">Nucleus</location>
        <location evidence="1">Nucleolus</location>
    </subcellularLocation>
</comment>
<feature type="domain" description="U3 small nucleolar RNA-associated protein 13 C-terminal" evidence="8">
    <location>
        <begin position="774"/>
        <end position="963"/>
    </location>
</feature>
<evidence type="ECO:0000313" key="11">
    <source>
        <dbReference type="RefSeq" id="XP_033537117.1"/>
    </source>
</evidence>
<dbReference type="OrthoDB" id="5414888at2759"/>
<proteinExistence type="predicted"/>
<dbReference type="Pfam" id="PF00400">
    <property type="entry name" value="WD40"/>
    <property type="match status" value="8"/>
</dbReference>
<evidence type="ECO:0000259" key="8">
    <source>
        <dbReference type="Pfam" id="PF08625"/>
    </source>
</evidence>
<dbReference type="CDD" id="cd00200">
    <property type="entry name" value="WD40"/>
    <property type="match status" value="1"/>
</dbReference>
<feature type="repeat" description="WD" evidence="6">
    <location>
        <begin position="201"/>
        <end position="223"/>
    </location>
</feature>
<dbReference type="InterPro" id="IPR015943">
    <property type="entry name" value="WD40/YVTN_repeat-like_dom_sf"/>
</dbReference>
<keyword evidence="2 6" id="KW-0853">WD repeat</keyword>
<evidence type="ECO:0000256" key="4">
    <source>
        <dbReference type="ARBA" id="ARBA00023242"/>
    </source>
</evidence>
<dbReference type="SMART" id="SM00320">
    <property type="entry name" value="WD40"/>
    <property type="match status" value="12"/>
</dbReference>
<evidence type="ECO:0000313" key="10">
    <source>
        <dbReference type="Proteomes" id="UP000504638"/>
    </source>
</evidence>
<dbReference type="FunFam" id="2.130.10.10:FF:001009">
    <property type="entry name" value="Small nucleolar ribonucleoprotein complex subunit, putative"/>
    <property type="match status" value="1"/>
</dbReference>
<dbReference type="InterPro" id="IPR001680">
    <property type="entry name" value="WD40_rpt"/>
</dbReference>
<sequence length="969" mass="104813">MSQKATLKTTFDRTQVIQPFYTGAGVALSQDGRVLATCVGEDVLLTDMRSGQVLSRIEGDGEIVTSLSLTPSASHVIACSRSLSMRIYAIDAPSEDATVEATLLRTLKPHSAPVIVCAVDKTGTLLATGGADGVVKVWDIRGGYVTHTFHGHSGIISALLFFEVDPSTHPETSKNTAGRKRKANRNEVEQAEENNTAGFRLASGGEDGKVRVWNLLKRSTVAILDSHVSVVRGLDYCPEENALVSASRDQTAIIWDTQTWKTRNTIPVLEAVESCGFLQGGSVIFTAGERGCVRLWSATKGEEVTAEQDEGTETEAILSVLSSDQLPFLLSVHADQTLVMHSLSPLTEDGLKLPIPPLPILRRISGTHDEVIDLALIGQHGKYLALATNTEEVRIVSLESRQDTESSNDSFTGAYFGSDIAQLKAHEDIVITIDVDPSGHWLATGSKDNTARIWRMDPENNSYGCHAVFTGHAGALGGIAMSHSDPETDDPLSRPPRWLVTGSQDRTVKRWEVPPYVPGRTNTPGKAKYTRKAHDKEINALDASYHPRDPVFASASQDKTVKIWDVESGETLGVLRGHSRGVWAVRFSPLDPSISIQGAQHQGTAKGKGWVATGGGDRTVRIWSLVDYSCVATLEGHSNSVLKVVWLPSPSMAVDSSANNDDEMDVDGGSAKPQKSTDKRTLVASAAADGLVKVWDLSIGECATTLDGHEDRVWGLAVIDPAKNAGTYSEYNPLFSTRTLISGGADAVLNFWSDTSASTASAAAEREERIIEEDQELSNLRYAGKLREAVGLAIAMERPSTLLSLFTEVLQKSAEAHNPHEDGETMDVDVSSTTVSHHQRRRVRKIGTDTDNETLNAIVNALSDSQIFALLLWLRDWNASAKNSGTAQRVLYAIVRNVPAERMAKLHGGTVTDGGPEGKRFRKGKAELKDVVAALAAYTERHIQRVDELQEESYLVDFTLGEMDDVGGG</sequence>
<dbReference type="InterPro" id="IPR036322">
    <property type="entry name" value="WD40_repeat_dom_sf"/>
</dbReference>
<dbReference type="InterPro" id="IPR013934">
    <property type="entry name" value="Utp13_C"/>
</dbReference>
<feature type="repeat" description="WD" evidence="6">
    <location>
        <begin position="224"/>
        <end position="265"/>
    </location>
</feature>
<evidence type="ECO:0000256" key="3">
    <source>
        <dbReference type="ARBA" id="ARBA00022737"/>
    </source>
</evidence>
<dbReference type="InterPro" id="IPR019775">
    <property type="entry name" value="WD40_repeat_CS"/>
</dbReference>
<dbReference type="RefSeq" id="XP_033537117.1">
    <property type="nucleotide sequence ID" value="XM_033682716.1"/>
</dbReference>
<name>A0A6G1GC23_9PEZI</name>
<feature type="region of interest" description="Disordered" evidence="7">
    <location>
        <begin position="656"/>
        <end position="679"/>
    </location>
</feature>
<feature type="repeat" description="WD" evidence="6">
    <location>
        <begin position="423"/>
        <end position="457"/>
    </location>
</feature>
<dbReference type="GO" id="GO:0016787">
    <property type="term" value="F:hydrolase activity"/>
    <property type="evidence" value="ECO:0007669"/>
    <property type="project" value="UniProtKB-KW"/>
</dbReference>
<keyword evidence="4" id="KW-0539">Nucleus</keyword>
<dbReference type="EMBL" id="ML975151">
    <property type="protein sequence ID" value="KAF1815486.1"/>
    <property type="molecule type" value="Genomic_DNA"/>
</dbReference>